<reference evidence="1" key="1">
    <citation type="submission" date="2020-06" db="EMBL/GenBank/DDBJ databases">
        <title>High colonization rate and heterogeneity of carbapenemase-producing Enterobacteriaceae isolated from gull feces in Lisbon, Portugal.</title>
        <authorList>
            <person name="Fournier C."/>
            <person name="Aires de Sousa M."/>
            <person name="Lopes E."/>
            <person name="de Lencastre H."/>
            <person name="Nordmann P."/>
            <person name="Poirel L."/>
        </authorList>
    </citation>
    <scope>NUCLEOTIDE SEQUENCE</scope>
    <source>
        <strain evidence="1">25 CARB A</strain>
        <plasmid evidence="1">pKP25CA-KPC</plasmid>
    </source>
</reference>
<evidence type="ECO:0000313" key="1">
    <source>
        <dbReference type="EMBL" id="QNL33983.1"/>
    </source>
</evidence>
<organism evidence="1">
    <name type="scientific">Klebsiella pneumoniae</name>
    <dbReference type="NCBI Taxonomy" id="573"/>
    <lineage>
        <taxon>Bacteria</taxon>
        <taxon>Pseudomonadati</taxon>
        <taxon>Pseudomonadota</taxon>
        <taxon>Gammaproteobacteria</taxon>
        <taxon>Enterobacterales</taxon>
        <taxon>Enterobacteriaceae</taxon>
        <taxon>Klebsiella/Raoultella group</taxon>
        <taxon>Klebsiella</taxon>
        <taxon>Klebsiella pneumoniae complex</taxon>
    </lineage>
</organism>
<dbReference type="AlphaFoldDB" id="A0A7G9AB54"/>
<protein>
    <submittedName>
        <fullName evidence="1">Transcriptional repressor of the lac operon</fullName>
    </submittedName>
</protein>
<proteinExistence type="predicted"/>
<geneLocation type="plasmid" evidence="1">
    <name>pKP25CA-KPC</name>
</geneLocation>
<accession>A0A7G9AB54</accession>
<name>A0A7G9AB54_KLEPN</name>
<sequence length="80" mass="9553">MAQNISWYGMIAPEESQFRVVNVKPVTLYDVAEYHSINKAFFYIRSDEFSRRKLIIRDEIKISFPINIEMSVYSQKENQE</sequence>
<dbReference type="EMBL" id="MT571488">
    <property type="protein sequence ID" value="QNL33983.1"/>
    <property type="molecule type" value="Genomic_DNA"/>
</dbReference>
<keyword evidence="1" id="KW-0614">Plasmid</keyword>